<comment type="caution">
    <text evidence="3">The sequence shown here is derived from an EMBL/GenBank/DDBJ whole genome shotgun (WGS) entry which is preliminary data.</text>
</comment>
<dbReference type="PANTHER" id="PTHR47515:SF1">
    <property type="entry name" value="BLR2054 PROTEIN"/>
    <property type="match status" value="1"/>
</dbReference>
<dbReference type="OrthoDB" id="9809060at2"/>
<dbReference type="AlphaFoldDB" id="A0A3A5JUD7"/>
<dbReference type="InterPro" id="IPR025948">
    <property type="entry name" value="HTH-like_dom"/>
</dbReference>
<gene>
    <name evidence="3" type="ORF">D3227_40150</name>
</gene>
<organism evidence="3 4">
    <name type="scientific">Mesorhizobium waimense</name>
    <dbReference type="NCBI Taxonomy" id="1300307"/>
    <lineage>
        <taxon>Bacteria</taxon>
        <taxon>Pseudomonadati</taxon>
        <taxon>Pseudomonadota</taxon>
        <taxon>Alphaproteobacteria</taxon>
        <taxon>Hyphomicrobiales</taxon>
        <taxon>Phyllobacteriaceae</taxon>
        <taxon>Mesorhizobium</taxon>
    </lineage>
</organism>
<accession>A0A3A5JUD7</accession>
<evidence type="ECO:0000313" key="3">
    <source>
        <dbReference type="EMBL" id="RJT20301.1"/>
    </source>
</evidence>
<proteinExistence type="predicted"/>
<keyword evidence="4" id="KW-1185">Reference proteome</keyword>
<reference evidence="3 4" key="1">
    <citation type="submission" date="2018-09" db="EMBL/GenBank/DDBJ databases">
        <title>Mesorhizobium carmichaelinearum sp. nov. isolated from Carmichaelinea spp. root nodules in New Zealand.</title>
        <authorList>
            <person name="De Meyer S.E."/>
        </authorList>
    </citation>
    <scope>NUCLEOTIDE SEQUENCE [LARGE SCALE GENOMIC DNA]</scope>
    <source>
        <strain evidence="3 4">ICMP19557</strain>
    </source>
</reference>
<dbReference type="EMBL" id="QZWZ01000138">
    <property type="protein sequence ID" value="RJT20301.1"/>
    <property type="molecule type" value="Genomic_DNA"/>
</dbReference>
<dbReference type="PANTHER" id="PTHR47515">
    <property type="entry name" value="LOW CALCIUM RESPONSE LOCUS PROTEIN T"/>
    <property type="match status" value="1"/>
</dbReference>
<evidence type="ECO:0000256" key="1">
    <source>
        <dbReference type="SAM" id="MobiDB-lite"/>
    </source>
</evidence>
<feature type="region of interest" description="Disordered" evidence="1">
    <location>
        <begin position="97"/>
        <end position="116"/>
    </location>
</feature>
<name>A0A3A5JUD7_9HYPH</name>
<protein>
    <submittedName>
        <fullName evidence="3">Transposase</fullName>
    </submittedName>
</protein>
<sequence length="116" mass="13313">MVTPCQAMRYGPRLRSARVSQRRACKALFVDRSGVRYTSTRPDDAVFRAAMKTVAAERRRFGYRRIHILLERQGMVMNQKKLRRLYREEKLRFAGVAAASGPADDRAGPDERELVA</sequence>
<feature type="compositionally biased region" description="Basic and acidic residues" evidence="1">
    <location>
        <begin position="103"/>
        <end position="116"/>
    </location>
</feature>
<dbReference type="Proteomes" id="UP000272706">
    <property type="component" value="Unassembled WGS sequence"/>
</dbReference>
<evidence type="ECO:0000259" key="2">
    <source>
        <dbReference type="Pfam" id="PF13276"/>
    </source>
</evidence>
<feature type="domain" description="HTH-like" evidence="2">
    <location>
        <begin position="43"/>
        <end position="92"/>
    </location>
</feature>
<evidence type="ECO:0000313" key="4">
    <source>
        <dbReference type="Proteomes" id="UP000272706"/>
    </source>
</evidence>
<dbReference type="Pfam" id="PF13276">
    <property type="entry name" value="HTH_21"/>
    <property type="match status" value="1"/>
</dbReference>